<keyword evidence="2" id="KW-1185">Reference proteome</keyword>
<organism evidence="1 2">
    <name type="scientific">Streptomyces daghestanicus</name>
    <dbReference type="NCBI Taxonomy" id="66885"/>
    <lineage>
        <taxon>Bacteria</taxon>
        <taxon>Bacillati</taxon>
        <taxon>Actinomycetota</taxon>
        <taxon>Actinomycetes</taxon>
        <taxon>Kitasatosporales</taxon>
        <taxon>Streptomycetaceae</taxon>
        <taxon>Streptomyces</taxon>
    </lineage>
</organism>
<comment type="caution">
    <text evidence="1">The sequence shown here is derived from an EMBL/GenBank/DDBJ whole genome shotgun (WGS) entry which is preliminary data.</text>
</comment>
<name>A0ABQ3QD45_9ACTN</name>
<accession>A0ABQ3QD45</accession>
<dbReference type="Proteomes" id="UP001052655">
    <property type="component" value="Unassembled WGS sequence"/>
</dbReference>
<protein>
    <submittedName>
        <fullName evidence="1">Uncharacterized protein</fullName>
    </submittedName>
</protein>
<evidence type="ECO:0000313" key="1">
    <source>
        <dbReference type="EMBL" id="GHI35165.1"/>
    </source>
</evidence>
<gene>
    <name evidence="1" type="ORF">Sdagh_68950</name>
</gene>
<sequence length="122" mass="12002">MRLSATECAASDSSAGEAAMTPPTALAAAITRLAASATSTVTRVRRSALLSSGPPARPAAGSAALSVAGAAVLSVVCCVGVPLTFRRLPPAGADHTPLWVDHPCRAAETGNASPRVSATGPL</sequence>
<evidence type="ECO:0000313" key="2">
    <source>
        <dbReference type="Proteomes" id="UP001052655"/>
    </source>
</evidence>
<reference evidence="1" key="1">
    <citation type="submission" date="2024-05" db="EMBL/GenBank/DDBJ databases">
        <title>Whole genome shotgun sequence of Streptomyces daghestanicus NBRC 12762.</title>
        <authorList>
            <person name="Komaki H."/>
            <person name="Tamura T."/>
        </authorList>
    </citation>
    <scope>NUCLEOTIDE SEQUENCE</scope>
    <source>
        <strain evidence="1">NBRC 12762</strain>
    </source>
</reference>
<dbReference type="EMBL" id="BNDX01000018">
    <property type="protein sequence ID" value="GHI35165.1"/>
    <property type="molecule type" value="Genomic_DNA"/>
</dbReference>
<proteinExistence type="predicted"/>